<sequence>MWQKVKNYYHRAQALASSVFFGFPSKKLMVIGVTGTDGKTTTVNMIYHILKSSDKKVSMVSSVSAQIGQKSYDTGFHVTTPSPWNIQKYLKQAKDSGCEYFVLEATSHGLDQNRLAFVNFKVGVITNITHEHLDYHQTWQNYAKAKSKLFSEVQFSILNKDDKKSFDFLKNNISGKVITYSLKKGSDVNLANFPVKLKISGRHNLSNALAAAAVCHALGIDKKIILNALTNFPGVIGRMEELKMGQDFKMIVDFAHTPNGLEQALKTLKSNVKSHPFDKLRSSTLRSSTPRLRLEELRPEGMTLSSPKGQMSKVIVVFGAAGLRDQSKRPIMGKIAGQLADRVVLTAEDPRTEKTEDIMDQIAQGLISQGKKEGKDFFKIANRRQAIEYAITTLAEKGDIVATFGKSHEKSMTYGKKDYPWDEFQAVKEAIRKRLKNGE</sequence>
<comment type="caution">
    <text evidence="3">The sequence shown here is derived from an EMBL/GenBank/DDBJ whole genome shotgun (WGS) entry which is preliminary data.</text>
</comment>
<dbReference type="EMBL" id="MFBT01000034">
    <property type="protein sequence ID" value="OGD98578.1"/>
    <property type="molecule type" value="Genomic_DNA"/>
</dbReference>
<feature type="domain" description="Mur ligase C-terminal" evidence="1">
    <location>
        <begin position="310"/>
        <end position="406"/>
    </location>
</feature>
<dbReference type="GO" id="GO:0005524">
    <property type="term" value="F:ATP binding"/>
    <property type="evidence" value="ECO:0007669"/>
    <property type="project" value="InterPro"/>
</dbReference>
<reference evidence="3 4" key="1">
    <citation type="journal article" date="2016" name="Nat. Commun.">
        <title>Thousands of microbial genomes shed light on interconnected biogeochemical processes in an aquifer system.</title>
        <authorList>
            <person name="Anantharaman K."/>
            <person name="Brown C.T."/>
            <person name="Hug L.A."/>
            <person name="Sharon I."/>
            <person name="Castelle C.J."/>
            <person name="Probst A.J."/>
            <person name="Thomas B.C."/>
            <person name="Singh A."/>
            <person name="Wilkins M.J."/>
            <person name="Karaoz U."/>
            <person name="Brodie E.L."/>
            <person name="Williams K.H."/>
            <person name="Hubbard S.S."/>
            <person name="Banfield J.F."/>
        </authorList>
    </citation>
    <scope>NUCLEOTIDE SEQUENCE [LARGE SCALE GENOMIC DNA]</scope>
</reference>
<dbReference type="Pfam" id="PF08245">
    <property type="entry name" value="Mur_ligase_M"/>
    <property type="match status" value="1"/>
</dbReference>
<dbReference type="GO" id="GO:0016881">
    <property type="term" value="F:acid-amino acid ligase activity"/>
    <property type="evidence" value="ECO:0007669"/>
    <property type="project" value="InterPro"/>
</dbReference>
<dbReference type="AlphaFoldDB" id="A0A1F5H3A9"/>
<gene>
    <name evidence="3" type="ORF">A3B54_05345</name>
</gene>
<accession>A0A1F5H3A9</accession>
<evidence type="ECO:0000259" key="1">
    <source>
        <dbReference type="Pfam" id="PF02875"/>
    </source>
</evidence>
<feature type="domain" description="Mur ligase central" evidence="2">
    <location>
        <begin position="33"/>
        <end position="215"/>
    </location>
</feature>
<evidence type="ECO:0000313" key="4">
    <source>
        <dbReference type="Proteomes" id="UP000177039"/>
    </source>
</evidence>
<dbReference type="Proteomes" id="UP000177039">
    <property type="component" value="Unassembled WGS sequence"/>
</dbReference>
<dbReference type="Gene3D" id="3.40.1190.10">
    <property type="entry name" value="Mur-like, catalytic domain"/>
    <property type="match status" value="1"/>
</dbReference>
<protein>
    <recommendedName>
        <fullName evidence="5">UDP-N-acetylmuramyl-tripeptide synthetase</fullName>
    </recommendedName>
</protein>
<dbReference type="InterPro" id="IPR036615">
    <property type="entry name" value="Mur_ligase_C_dom_sf"/>
</dbReference>
<evidence type="ECO:0000259" key="2">
    <source>
        <dbReference type="Pfam" id="PF08245"/>
    </source>
</evidence>
<organism evidence="3 4">
    <name type="scientific">Candidatus Curtissbacteria bacterium RIFCSPLOWO2_01_FULL_42_50</name>
    <dbReference type="NCBI Taxonomy" id="1797730"/>
    <lineage>
        <taxon>Bacteria</taxon>
        <taxon>Candidatus Curtissiibacteriota</taxon>
    </lineage>
</organism>
<dbReference type="PANTHER" id="PTHR23135">
    <property type="entry name" value="MUR LIGASE FAMILY MEMBER"/>
    <property type="match status" value="1"/>
</dbReference>
<evidence type="ECO:0008006" key="5">
    <source>
        <dbReference type="Google" id="ProtNLM"/>
    </source>
</evidence>
<name>A0A1F5H3A9_9BACT</name>
<proteinExistence type="predicted"/>
<dbReference type="InterPro" id="IPR036565">
    <property type="entry name" value="Mur-like_cat_sf"/>
</dbReference>
<dbReference type="InterPro" id="IPR004101">
    <property type="entry name" value="Mur_ligase_C"/>
</dbReference>
<dbReference type="Pfam" id="PF02875">
    <property type="entry name" value="Mur_ligase_C"/>
    <property type="match status" value="1"/>
</dbReference>
<evidence type="ECO:0000313" key="3">
    <source>
        <dbReference type="EMBL" id="OGD98578.1"/>
    </source>
</evidence>
<dbReference type="SUPFAM" id="SSF53623">
    <property type="entry name" value="MurD-like peptide ligases, catalytic domain"/>
    <property type="match status" value="1"/>
</dbReference>
<dbReference type="InterPro" id="IPR013221">
    <property type="entry name" value="Mur_ligase_cen"/>
</dbReference>
<dbReference type="SUPFAM" id="SSF53244">
    <property type="entry name" value="MurD-like peptide ligases, peptide-binding domain"/>
    <property type="match status" value="2"/>
</dbReference>
<dbReference type="PANTHER" id="PTHR23135:SF4">
    <property type="entry name" value="UDP-N-ACETYLMURAMOYL-L-ALANYL-D-GLUTAMATE--2,6-DIAMINOPIMELATE LIGASE MURE HOMOLOG, CHLOROPLASTIC"/>
    <property type="match status" value="1"/>
</dbReference>
<dbReference type="Gene3D" id="3.90.190.20">
    <property type="entry name" value="Mur ligase, C-terminal domain"/>
    <property type="match status" value="1"/>
</dbReference>